<dbReference type="Proteomes" id="UP000240535">
    <property type="component" value="Unassembled WGS sequence"/>
</dbReference>
<sequence>MKIFFTLILFVSLSFCDSFITDMEYGQMLYQNPRGIGCNKCHGKKGEGSVIAKYKEHNRSSQELYDKELVAPPINRLSLQDFAKGIKISKDIMPLYFLTNDEIIILYKYIKEINKEKK</sequence>
<comment type="caution">
    <text evidence="6">The sequence shown here is derived from an EMBL/GenBank/DDBJ whole genome shotgun (WGS) entry which is preliminary data.</text>
</comment>
<feature type="domain" description="Cytochrome c" evidence="5">
    <location>
        <begin position="21"/>
        <end position="114"/>
    </location>
</feature>
<evidence type="ECO:0000313" key="6">
    <source>
        <dbReference type="EMBL" id="PSM51800.1"/>
    </source>
</evidence>
<evidence type="ECO:0000256" key="1">
    <source>
        <dbReference type="ARBA" id="ARBA00022617"/>
    </source>
</evidence>
<dbReference type="OrthoDB" id="5328547at2"/>
<accession>A0A2P8QZY6</accession>
<keyword evidence="3 4" id="KW-0408">Iron</keyword>
<reference evidence="7" key="1">
    <citation type="submission" date="2017-10" db="EMBL/GenBank/DDBJ databases">
        <title>Campylobacter species from seals.</title>
        <authorList>
            <person name="Gilbert M.J."/>
            <person name="Zomer A.L."/>
            <person name="Timmerman A.J."/>
            <person name="Duim B."/>
            <person name="Wagenaar J.A."/>
        </authorList>
    </citation>
    <scope>NUCLEOTIDE SEQUENCE [LARGE SCALE GENOMIC DNA]</scope>
    <source>
        <strain evidence="7">17S00004-5</strain>
    </source>
</reference>
<gene>
    <name evidence="6" type="ORF">CQ405_06645</name>
</gene>
<evidence type="ECO:0000259" key="5">
    <source>
        <dbReference type="PROSITE" id="PS51007"/>
    </source>
</evidence>
<dbReference type="EMBL" id="PDHH01000005">
    <property type="protein sequence ID" value="PSM51800.1"/>
    <property type="molecule type" value="Genomic_DNA"/>
</dbReference>
<keyword evidence="2 4" id="KW-0479">Metal-binding</keyword>
<dbReference type="RefSeq" id="WP_106871936.1">
    <property type="nucleotide sequence ID" value="NZ_CP053841.1"/>
</dbReference>
<keyword evidence="1 4" id="KW-0349">Heme</keyword>
<evidence type="ECO:0000256" key="2">
    <source>
        <dbReference type="ARBA" id="ARBA00022723"/>
    </source>
</evidence>
<evidence type="ECO:0000313" key="7">
    <source>
        <dbReference type="Proteomes" id="UP000240535"/>
    </source>
</evidence>
<protein>
    <submittedName>
        <fullName evidence="6">Cytochrome C oxidase subunit III</fullName>
    </submittedName>
</protein>
<keyword evidence="7" id="KW-1185">Reference proteome</keyword>
<evidence type="ECO:0000256" key="4">
    <source>
        <dbReference type="PROSITE-ProRule" id="PRU00433"/>
    </source>
</evidence>
<dbReference type="SUPFAM" id="SSF46626">
    <property type="entry name" value="Cytochrome c"/>
    <property type="match status" value="1"/>
</dbReference>
<dbReference type="Pfam" id="PF00034">
    <property type="entry name" value="Cytochrom_C"/>
    <property type="match status" value="1"/>
</dbReference>
<organism evidence="6 7">
    <name type="scientific">Campylobacter blaseri</name>
    <dbReference type="NCBI Taxonomy" id="2042961"/>
    <lineage>
        <taxon>Bacteria</taxon>
        <taxon>Pseudomonadati</taxon>
        <taxon>Campylobacterota</taxon>
        <taxon>Epsilonproteobacteria</taxon>
        <taxon>Campylobacterales</taxon>
        <taxon>Campylobacteraceae</taxon>
        <taxon>Campylobacter</taxon>
    </lineage>
</organism>
<dbReference type="Gene3D" id="1.10.760.10">
    <property type="entry name" value="Cytochrome c-like domain"/>
    <property type="match status" value="1"/>
</dbReference>
<dbReference type="GO" id="GO:0046872">
    <property type="term" value="F:metal ion binding"/>
    <property type="evidence" value="ECO:0007669"/>
    <property type="project" value="UniProtKB-KW"/>
</dbReference>
<dbReference type="PROSITE" id="PS51007">
    <property type="entry name" value="CYTC"/>
    <property type="match status" value="1"/>
</dbReference>
<dbReference type="AlphaFoldDB" id="A0A2P8QZY6"/>
<dbReference type="InterPro" id="IPR009056">
    <property type="entry name" value="Cyt_c-like_dom"/>
</dbReference>
<dbReference type="GO" id="GO:0009055">
    <property type="term" value="F:electron transfer activity"/>
    <property type="evidence" value="ECO:0007669"/>
    <property type="project" value="InterPro"/>
</dbReference>
<evidence type="ECO:0000256" key="3">
    <source>
        <dbReference type="ARBA" id="ARBA00023004"/>
    </source>
</evidence>
<name>A0A2P8QZY6_9BACT</name>
<dbReference type="InterPro" id="IPR036909">
    <property type="entry name" value="Cyt_c-like_dom_sf"/>
</dbReference>
<proteinExistence type="predicted"/>
<dbReference type="GO" id="GO:0020037">
    <property type="term" value="F:heme binding"/>
    <property type="evidence" value="ECO:0007669"/>
    <property type="project" value="InterPro"/>
</dbReference>